<name>A0A2N9LAJ5_9BACT</name>
<gene>
    <name evidence="1" type="ORF">SBA5_290142</name>
</gene>
<dbReference type="EMBL" id="OKRB01000085">
    <property type="protein sequence ID" value="SPE20288.1"/>
    <property type="molecule type" value="Genomic_DNA"/>
</dbReference>
<proteinExistence type="predicted"/>
<organism evidence="1 2">
    <name type="scientific">Candidatus Sulfuritelmatomonas gaucii</name>
    <dbReference type="NCBI Taxonomy" id="2043161"/>
    <lineage>
        <taxon>Bacteria</taxon>
        <taxon>Pseudomonadati</taxon>
        <taxon>Acidobacteriota</taxon>
        <taxon>Terriglobia</taxon>
        <taxon>Terriglobales</taxon>
        <taxon>Acidobacteriaceae</taxon>
        <taxon>Candidatus Sulfuritelmatomonas</taxon>
    </lineage>
</organism>
<evidence type="ECO:0000313" key="1">
    <source>
        <dbReference type="EMBL" id="SPE20288.1"/>
    </source>
</evidence>
<reference evidence="2" key="1">
    <citation type="submission" date="2018-02" db="EMBL/GenBank/DDBJ databases">
        <authorList>
            <person name="Hausmann B."/>
        </authorList>
    </citation>
    <scope>NUCLEOTIDE SEQUENCE [LARGE SCALE GENOMIC DNA]</scope>
    <source>
        <strain evidence="2">Peat soil MAG SbA5</strain>
    </source>
</reference>
<dbReference type="Proteomes" id="UP000239735">
    <property type="component" value="Unassembled WGS sequence"/>
</dbReference>
<sequence length="32" mass="3237">MGVAVPAGMGRNSSPVGVVFKMTLELGGDEDD</sequence>
<evidence type="ECO:0000313" key="2">
    <source>
        <dbReference type="Proteomes" id="UP000239735"/>
    </source>
</evidence>
<accession>A0A2N9LAJ5</accession>
<dbReference type="AlphaFoldDB" id="A0A2N9LAJ5"/>
<protein>
    <submittedName>
        <fullName evidence="1">Uncharacterized protein</fullName>
    </submittedName>
</protein>